<name>A0A157KBB9_ENTCL</name>
<evidence type="ECO:0000313" key="1">
    <source>
        <dbReference type="EMBL" id="CZW15133.1"/>
    </source>
</evidence>
<protein>
    <submittedName>
        <fullName evidence="1">Transposase</fullName>
    </submittedName>
</protein>
<evidence type="ECO:0000313" key="2">
    <source>
        <dbReference type="Proteomes" id="UP000076008"/>
    </source>
</evidence>
<reference evidence="1 2" key="1">
    <citation type="submission" date="2016-03" db="EMBL/GenBank/DDBJ databases">
        <authorList>
            <consortium name="Pathogen Informatics"/>
        </authorList>
    </citation>
    <scope>NUCLEOTIDE SEQUENCE [LARGE SCALE GENOMIC DNA]</scope>
    <source>
        <strain evidence="2">e1252</strain>
    </source>
</reference>
<accession>A0A157KBB9</accession>
<proteinExistence type="predicted"/>
<gene>
    <name evidence="1" type="ORF">SAMEA2273318_04131</name>
</gene>
<dbReference type="EMBL" id="FJXR01000032">
    <property type="protein sequence ID" value="CZW15133.1"/>
    <property type="molecule type" value="Genomic_DNA"/>
</dbReference>
<dbReference type="Proteomes" id="UP000076008">
    <property type="component" value="Unassembled WGS sequence"/>
</dbReference>
<sequence>MAGICANSSQAKGRVKRANLTLQERLVKEMCLENITCIDAANAWIETFISDFNHRFARLAKYPKNLHRTV</sequence>
<dbReference type="AlphaFoldDB" id="A0A157KBB9"/>
<organism evidence="1 2">
    <name type="scientific">Enterobacter cloacae</name>
    <dbReference type="NCBI Taxonomy" id="550"/>
    <lineage>
        <taxon>Bacteria</taxon>
        <taxon>Pseudomonadati</taxon>
        <taxon>Pseudomonadota</taxon>
        <taxon>Gammaproteobacteria</taxon>
        <taxon>Enterobacterales</taxon>
        <taxon>Enterobacteriaceae</taxon>
        <taxon>Enterobacter</taxon>
        <taxon>Enterobacter cloacae complex</taxon>
    </lineage>
</organism>